<dbReference type="EMBL" id="MNCJ02000323">
    <property type="protein sequence ID" value="KAF5796779.1"/>
    <property type="molecule type" value="Genomic_DNA"/>
</dbReference>
<evidence type="ECO:0000313" key="3">
    <source>
        <dbReference type="Proteomes" id="UP000215914"/>
    </source>
</evidence>
<comment type="caution">
    <text evidence="2">The sequence shown here is derived from an EMBL/GenBank/DDBJ whole genome shotgun (WGS) entry which is preliminary data.</text>
</comment>
<keyword evidence="3" id="KW-1185">Reference proteome</keyword>
<dbReference type="Gramene" id="mRNA:HanXRQr2_Chr08g0355811">
    <property type="protein sequence ID" value="CDS:HanXRQr2_Chr08g0355811.1"/>
    <property type="gene ID" value="HanXRQr2_Chr08g0355811"/>
</dbReference>
<feature type="domain" description="HAT C-terminal dimerisation" evidence="1">
    <location>
        <begin position="4"/>
        <end position="41"/>
    </location>
</feature>
<dbReference type="InterPro" id="IPR008906">
    <property type="entry name" value="HATC_C_dom"/>
</dbReference>
<accession>A0A9K3IH16</accession>
<evidence type="ECO:0000313" key="2">
    <source>
        <dbReference type="EMBL" id="KAF5796779.1"/>
    </source>
</evidence>
<dbReference type="SUPFAM" id="SSF53098">
    <property type="entry name" value="Ribonuclease H-like"/>
    <property type="match status" value="1"/>
</dbReference>
<reference evidence="2" key="1">
    <citation type="journal article" date="2017" name="Nature">
        <title>The sunflower genome provides insights into oil metabolism, flowering and Asterid evolution.</title>
        <authorList>
            <person name="Badouin H."/>
            <person name="Gouzy J."/>
            <person name="Grassa C.J."/>
            <person name="Murat F."/>
            <person name="Staton S.E."/>
            <person name="Cottret L."/>
            <person name="Lelandais-Briere C."/>
            <person name="Owens G.L."/>
            <person name="Carrere S."/>
            <person name="Mayjonade B."/>
            <person name="Legrand L."/>
            <person name="Gill N."/>
            <person name="Kane N.C."/>
            <person name="Bowers J.E."/>
            <person name="Hubner S."/>
            <person name="Bellec A."/>
            <person name="Berard A."/>
            <person name="Berges H."/>
            <person name="Blanchet N."/>
            <person name="Boniface M.C."/>
            <person name="Brunel D."/>
            <person name="Catrice O."/>
            <person name="Chaidir N."/>
            <person name="Claudel C."/>
            <person name="Donnadieu C."/>
            <person name="Faraut T."/>
            <person name="Fievet G."/>
            <person name="Helmstetter N."/>
            <person name="King M."/>
            <person name="Knapp S.J."/>
            <person name="Lai Z."/>
            <person name="Le Paslier M.C."/>
            <person name="Lippi Y."/>
            <person name="Lorenzon L."/>
            <person name="Mandel J.R."/>
            <person name="Marage G."/>
            <person name="Marchand G."/>
            <person name="Marquand E."/>
            <person name="Bret-Mestries E."/>
            <person name="Morien E."/>
            <person name="Nambeesan S."/>
            <person name="Nguyen T."/>
            <person name="Pegot-Espagnet P."/>
            <person name="Pouilly N."/>
            <person name="Raftis F."/>
            <person name="Sallet E."/>
            <person name="Schiex T."/>
            <person name="Thomas J."/>
            <person name="Vandecasteele C."/>
            <person name="Vares D."/>
            <person name="Vear F."/>
            <person name="Vautrin S."/>
            <person name="Crespi M."/>
            <person name="Mangin B."/>
            <person name="Burke J.M."/>
            <person name="Salse J."/>
            <person name="Munos S."/>
            <person name="Vincourt P."/>
            <person name="Rieseberg L.H."/>
            <person name="Langlade N.B."/>
        </authorList>
    </citation>
    <scope>NUCLEOTIDE SEQUENCE</scope>
    <source>
        <tissue evidence="2">Leaves</tissue>
    </source>
</reference>
<sequence length="55" mass="6290">MDPRFDILKWWKVQQCRYPILAKMARDILAIPVSTVASESVLASVDGCLIRSELR</sequence>
<evidence type="ECO:0000259" key="1">
    <source>
        <dbReference type="Pfam" id="PF05699"/>
    </source>
</evidence>
<dbReference type="Proteomes" id="UP000215914">
    <property type="component" value="Unassembled WGS sequence"/>
</dbReference>
<dbReference type="GO" id="GO:0046983">
    <property type="term" value="F:protein dimerization activity"/>
    <property type="evidence" value="ECO:0007669"/>
    <property type="project" value="InterPro"/>
</dbReference>
<dbReference type="Pfam" id="PF05699">
    <property type="entry name" value="Dimer_Tnp_hAT"/>
    <property type="match status" value="1"/>
</dbReference>
<reference evidence="2" key="2">
    <citation type="submission" date="2020-06" db="EMBL/GenBank/DDBJ databases">
        <title>Helianthus annuus Genome sequencing and assembly Release 2.</title>
        <authorList>
            <person name="Gouzy J."/>
            <person name="Langlade N."/>
            <person name="Munos S."/>
        </authorList>
    </citation>
    <scope>NUCLEOTIDE SEQUENCE</scope>
    <source>
        <tissue evidence="2">Leaves</tissue>
    </source>
</reference>
<dbReference type="AlphaFoldDB" id="A0A9K3IH16"/>
<name>A0A9K3IH16_HELAN</name>
<dbReference type="PANTHER" id="PTHR23272:SF190">
    <property type="entry name" value="ZINC FINGER, BED-TYPE-RELATED"/>
    <property type="match status" value="1"/>
</dbReference>
<organism evidence="2 3">
    <name type="scientific">Helianthus annuus</name>
    <name type="common">Common sunflower</name>
    <dbReference type="NCBI Taxonomy" id="4232"/>
    <lineage>
        <taxon>Eukaryota</taxon>
        <taxon>Viridiplantae</taxon>
        <taxon>Streptophyta</taxon>
        <taxon>Embryophyta</taxon>
        <taxon>Tracheophyta</taxon>
        <taxon>Spermatophyta</taxon>
        <taxon>Magnoliopsida</taxon>
        <taxon>eudicotyledons</taxon>
        <taxon>Gunneridae</taxon>
        <taxon>Pentapetalae</taxon>
        <taxon>asterids</taxon>
        <taxon>campanulids</taxon>
        <taxon>Asterales</taxon>
        <taxon>Asteraceae</taxon>
        <taxon>Asteroideae</taxon>
        <taxon>Heliantheae alliance</taxon>
        <taxon>Heliantheae</taxon>
        <taxon>Helianthus</taxon>
    </lineage>
</organism>
<dbReference type="InterPro" id="IPR012337">
    <property type="entry name" value="RNaseH-like_sf"/>
</dbReference>
<proteinExistence type="predicted"/>
<dbReference type="PANTHER" id="PTHR23272">
    <property type="entry name" value="BED FINGER-RELATED"/>
    <property type="match status" value="1"/>
</dbReference>
<protein>
    <submittedName>
        <fullName evidence="2">HAT dimerization domain, ribonuclease H-like superfamily</fullName>
    </submittedName>
</protein>
<gene>
    <name evidence="2" type="ORF">HanXRQr2_Chr08g0355811</name>
</gene>